<gene>
    <name evidence="1" type="ORF">FBZ93_1382</name>
</gene>
<protein>
    <submittedName>
        <fullName evidence="1">Uncharacterized protein</fullName>
    </submittedName>
</protein>
<dbReference type="EMBL" id="VITY01000038">
    <property type="protein sequence ID" value="TWB85311.1"/>
    <property type="molecule type" value="Genomic_DNA"/>
</dbReference>
<evidence type="ECO:0000313" key="2">
    <source>
        <dbReference type="Proteomes" id="UP000321304"/>
    </source>
</evidence>
<proteinExistence type="predicted"/>
<sequence length="44" mass="5138">MIELMVLSAFVIALGLISAKLYRRRRDVLYGPYIRRGRINERSA</sequence>
<keyword evidence="2" id="KW-1185">Reference proteome</keyword>
<evidence type="ECO:0000313" key="1">
    <source>
        <dbReference type="EMBL" id="TWB85311.1"/>
    </source>
</evidence>
<comment type="caution">
    <text evidence="1">The sequence shown here is derived from an EMBL/GenBank/DDBJ whole genome shotgun (WGS) entry which is preliminary data.</text>
</comment>
<organism evidence="1 2">
    <name type="scientific">Bradyrhizobium macuxiense</name>
    <dbReference type="NCBI Taxonomy" id="1755647"/>
    <lineage>
        <taxon>Bacteria</taxon>
        <taxon>Pseudomonadati</taxon>
        <taxon>Pseudomonadota</taxon>
        <taxon>Alphaproteobacteria</taxon>
        <taxon>Hyphomicrobiales</taxon>
        <taxon>Nitrobacteraceae</taxon>
        <taxon>Bradyrhizobium</taxon>
    </lineage>
</organism>
<reference evidence="1 2" key="1">
    <citation type="submission" date="2019-06" db="EMBL/GenBank/DDBJ databases">
        <title>Genomic Encyclopedia of Type Strains, Phase IV (KMG-V): Genome sequencing to study the core and pangenomes of soil and plant-associated prokaryotes.</title>
        <authorList>
            <person name="Whitman W."/>
        </authorList>
    </citation>
    <scope>NUCLEOTIDE SEQUENCE [LARGE SCALE GENOMIC DNA]</scope>
    <source>
        <strain evidence="1 2">BR 10355</strain>
    </source>
</reference>
<accession>A0A560KPT5</accession>
<name>A0A560KPT5_9BRAD</name>
<dbReference type="AlphaFoldDB" id="A0A560KPT5"/>
<dbReference type="Proteomes" id="UP000321304">
    <property type="component" value="Unassembled WGS sequence"/>
</dbReference>